<organism evidence="1 2">
    <name type="scientific">Bdellovibrio bacteriovorus</name>
    <dbReference type="NCBI Taxonomy" id="959"/>
    <lineage>
        <taxon>Bacteria</taxon>
        <taxon>Pseudomonadati</taxon>
        <taxon>Bdellovibrionota</taxon>
        <taxon>Bdellovibrionia</taxon>
        <taxon>Bdellovibrionales</taxon>
        <taxon>Pseudobdellovibrionaceae</taxon>
        <taxon>Bdellovibrio</taxon>
    </lineage>
</organism>
<sequence length="388" mass="44983">MSSSMSHAKVWTAMNSWNEEWEKRYSSWVQENYKFDIFSNPASNWYGIATDCADAVYAVRIIFAYENALPVRFTNIENMKTSLTNTLSNWDHLPERQRLREFINHVSHLTSTKTLGYDTYPIKIDRLIFQPGVVFLNPVLTPEEESIVGTRGGHAELVTHLEDNGYIRTLYSTTPMKVRELITTRNPYSWPLSRLGGFRMWKTDAPTPYSSEEQFSMAGWRENISPSRKQIYQWHENIRKILRFRVPTVDERIEVVVESICNLWQGRILSVNTAWNNIQSNGGRCLSAGLMNEYSTHKRDARIREAYGQLNDLTYWKKNNYPNEEGTDGSIRDAKEILLRCRVMTGVSATNAWELFLKMIDGHLNSDAVWSPAVRWGEVSSQRGVRCR</sequence>
<evidence type="ECO:0000313" key="1">
    <source>
        <dbReference type="EMBL" id="KYG62357.1"/>
    </source>
</evidence>
<dbReference type="EMBL" id="LUKD01000009">
    <property type="protein sequence ID" value="KYG62357.1"/>
    <property type="molecule type" value="Genomic_DNA"/>
</dbReference>
<dbReference type="AlphaFoldDB" id="A0A162FV22"/>
<dbReference type="OrthoDB" id="5288260at2"/>
<reference evidence="1 2" key="1">
    <citation type="submission" date="2016-03" db="EMBL/GenBank/DDBJ databases">
        <authorList>
            <person name="Ploux O."/>
        </authorList>
    </citation>
    <scope>NUCLEOTIDE SEQUENCE [LARGE SCALE GENOMIC DNA]</scope>
    <source>
        <strain evidence="1 2">EC13</strain>
    </source>
</reference>
<evidence type="ECO:0000313" key="2">
    <source>
        <dbReference type="Proteomes" id="UP000075799"/>
    </source>
</evidence>
<gene>
    <name evidence="1" type="ORF">AZI87_17545</name>
</gene>
<dbReference type="Proteomes" id="UP000075799">
    <property type="component" value="Unassembled WGS sequence"/>
</dbReference>
<comment type="caution">
    <text evidence="1">The sequence shown here is derived from an EMBL/GenBank/DDBJ whole genome shotgun (WGS) entry which is preliminary data.</text>
</comment>
<proteinExistence type="predicted"/>
<accession>A0A162FV22</accession>
<protein>
    <submittedName>
        <fullName evidence="1">Uncharacterized protein</fullName>
    </submittedName>
</protein>
<name>A0A162FV22_BDEBC</name>